<evidence type="ECO:0000256" key="2">
    <source>
        <dbReference type="ARBA" id="ARBA00004496"/>
    </source>
</evidence>
<dbReference type="STRING" id="283909.R7U8G1"/>
<comment type="similarity">
    <text evidence="3">Belongs to the exportin family.</text>
</comment>
<dbReference type="InterPro" id="IPR001494">
    <property type="entry name" value="Importin-beta_N"/>
</dbReference>
<keyword evidence="7" id="KW-0539">Nucleus</keyword>
<dbReference type="EMBL" id="AMQN01001653">
    <property type="status" value="NOT_ANNOTATED_CDS"/>
    <property type="molecule type" value="Genomic_DNA"/>
</dbReference>
<sequence length="1106" mass="127353">MTEFFTPETTNERKRKIEETLDCFSQQRNAWHHCLYYISLTQNQYVSMYCMNILENLINKQWIGLESADKMQIRSLLTQFLMQHHKVMPHFLRNKLVKLVVDIGRLDWPHFYPEFFTNMLELVQNPDTAALGIILLQTASEELANPREDLSMSRKEELHKLLQQQVPTILSLLNGILQSILDKHRSMVTATPPPSPTQGQKLQSESRQGLLSNMFKSPQNRACMETLPPLDQTSLELSLSALSCLSHLFSWIPLSSTITPHLLNTIFHFAVFGCEVSPSRRGTNPNSESLGVLAMCCVNELLAKNCVPLEFEDFLLQMFQQTFYLLQRITKDSTTNTSGNRLAELDENYISKFTEFLRLFVSIHLRRFESNAQFPVVDFLSLLFKYTFKQANHEGLFACLDIWGVFLDYLSTRITSRQSEVDSLINKYHEALLSLVGQILHKIQFSFNQSHLDELDDETYDDDNETEWQHFLRQCLETVAKVSDLLPSETFRLVYQPLQEYLDLYLGIEQFVVVEGLTRRLMIVAENECRKLHCSLRDLSSMLQALGRLAEHFIADRFMENFPDAFMLIGKLVDVISYGSRVRLYEVTSTVSNVLQADFVEVHAQALAAMKANASWLAQFYLESQSQEQQREQCQRMIVSIAESILPLVQPGVPEKVMHASAHLLLSLLTTVRAPYLMDVPSVQVFYTSAQRIELLNMEVQLLVYRSLSHYLLLPCPKRADNLQDWETRSANHASFVAQLMAPLRLLKANSALAQSKDLKEQAKPCVRRSLKILTDLVSTISAEGVSKSKQICYASIQEDVQMTLTLFPVYLNQSDVTEDILVFFLALFEGLRVQMGVPFTERIIQTFMNMFTREQLVEILMQENTTGYKVVDKFLQILAVIVQEPGTAFKAFHSNILTICMEQIYPLIAERPSPDIKPTFYDLLHRFLVHNWRYFFKGSVLANMNSNTEQVDHQSSFVAIMQSFGQSFMQPDIAIFRQNLDALESLNVKWKLYHRKIFCGLMMTQFLNVLLQVLIVKSHDLLQEEIGITIYNMASVDFDSFYAVFLPQFLLSCEMLNHSQKETLGANFKLDKDLPSFTQNIQRFVNDLRYFQLCNSSLPEGSVKF</sequence>
<dbReference type="InterPro" id="IPR011989">
    <property type="entry name" value="ARM-like"/>
</dbReference>
<evidence type="ECO:0000256" key="4">
    <source>
        <dbReference type="ARBA" id="ARBA00022448"/>
    </source>
</evidence>
<gene>
    <name evidence="9" type="ORF">CAPTEDRAFT_227868</name>
</gene>
<keyword evidence="5" id="KW-0963">Cytoplasm</keyword>
<keyword evidence="11" id="KW-1185">Reference proteome</keyword>
<evidence type="ECO:0000259" key="8">
    <source>
        <dbReference type="SMART" id="SM00913"/>
    </source>
</evidence>
<dbReference type="GO" id="GO:0005737">
    <property type="term" value="C:cytoplasm"/>
    <property type="evidence" value="ECO:0007669"/>
    <property type="project" value="UniProtKB-SubCell"/>
</dbReference>
<evidence type="ECO:0000313" key="11">
    <source>
        <dbReference type="Proteomes" id="UP000014760"/>
    </source>
</evidence>
<keyword evidence="6" id="KW-0653">Protein transport</keyword>
<dbReference type="Pfam" id="PF08389">
    <property type="entry name" value="Xpo1"/>
    <property type="match status" value="1"/>
</dbReference>
<dbReference type="PANTHER" id="PTHR21452">
    <property type="entry name" value="EXPORTIN-6"/>
    <property type="match status" value="1"/>
</dbReference>
<dbReference type="EnsemblMetazoa" id="CapteT227868">
    <property type="protein sequence ID" value="CapteP227868"/>
    <property type="gene ID" value="CapteG227868"/>
</dbReference>
<dbReference type="InterPro" id="IPR040016">
    <property type="entry name" value="XPO6"/>
</dbReference>
<comment type="subcellular location">
    <subcellularLocation>
        <location evidence="2">Cytoplasm</location>
    </subcellularLocation>
    <subcellularLocation>
        <location evidence="1">Nucleus</location>
    </subcellularLocation>
</comment>
<dbReference type="SMART" id="SM00913">
    <property type="entry name" value="IBN_N"/>
    <property type="match status" value="1"/>
</dbReference>
<evidence type="ECO:0000313" key="9">
    <source>
        <dbReference type="EMBL" id="ELU02274.1"/>
    </source>
</evidence>
<evidence type="ECO:0000256" key="6">
    <source>
        <dbReference type="ARBA" id="ARBA00022927"/>
    </source>
</evidence>
<evidence type="ECO:0000256" key="1">
    <source>
        <dbReference type="ARBA" id="ARBA00004123"/>
    </source>
</evidence>
<dbReference type="GO" id="GO:0005049">
    <property type="term" value="F:nuclear export signal receptor activity"/>
    <property type="evidence" value="ECO:0007669"/>
    <property type="project" value="InterPro"/>
</dbReference>
<keyword evidence="4" id="KW-0813">Transport</keyword>
<dbReference type="GO" id="GO:0031267">
    <property type="term" value="F:small GTPase binding"/>
    <property type="evidence" value="ECO:0007669"/>
    <property type="project" value="InterPro"/>
</dbReference>
<reference evidence="9 11" key="2">
    <citation type="journal article" date="2013" name="Nature">
        <title>Insights into bilaterian evolution from three spiralian genomes.</title>
        <authorList>
            <person name="Simakov O."/>
            <person name="Marletaz F."/>
            <person name="Cho S.J."/>
            <person name="Edsinger-Gonzales E."/>
            <person name="Havlak P."/>
            <person name="Hellsten U."/>
            <person name="Kuo D.H."/>
            <person name="Larsson T."/>
            <person name="Lv J."/>
            <person name="Arendt D."/>
            <person name="Savage R."/>
            <person name="Osoegawa K."/>
            <person name="de Jong P."/>
            <person name="Grimwood J."/>
            <person name="Chapman J.A."/>
            <person name="Shapiro H."/>
            <person name="Aerts A."/>
            <person name="Otillar R.P."/>
            <person name="Terry A.Y."/>
            <person name="Boore J.L."/>
            <person name="Grigoriev I.V."/>
            <person name="Lindberg D.R."/>
            <person name="Seaver E.C."/>
            <person name="Weisblat D.A."/>
            <person name="Putnam N.H."/>
            <person name="Rokhsar D.S."/>
        </authorList>
    </citation>
    <scope>NUCLEOTIDE SEQUENCE</scope>
    <source>
        <strain evidence="9 11">I ESC-2004</strain>
    </source>
</reference>
<reference evidence="11" key="1">
    <citation type="submission" date="2012-12" db="EMBL/GenBank/DDBJ databases">
        <authorList>
            <person name="Hellsten U."/>
            <person name="Grimwood J."/>
            <person name="Chapman J.A."/>
            <person name="Shapiro H."/>
            <person name="Aerts A."/>
            <person name="Otillar R.P."/>
            <person name="Terry A.Y."/>
            <person name="Boore J.L."/>
            <person name="Simakov O."/>
            <person name="Marletaz F."/>
            <person name="Cho S.-J."/>
            <person name="Edsinger-Gonzales E."/>
            <person name="Havlak P."/>
            <person name="Kuo D.-H."/>
            <person name="Larsson T."/>
            <person name="Lv J."/>
            <person name="Arendt D."/>
            <person name="Savage R."/>
            <person name="Osoegawa K."/>
            <person name="de Jong P."/>
            <person name="Lindberg D.R."/>
            <person name="Seaver E.C."/>
            <person name="Weisblat D.A."/>
            <person name="Putnam N.H."/>
            <person name="Grigoriev I.V."/>
            <person name="Rokhsar D.S."/>
        </authorList>
    </citation>
    <scope>NUCLEOTIDE SEQUENCE</scope>
    <source>
        <strain evidence="11">I ESC-2004</strain>
    </source>
</reference>
<dbReference type="InterPro" id="IPR013598">
    <property type="entry name" value="Exportin-1/Importin-b-like"/>
</dbReference>
<dbReference type="PANTHER" id="PTHR21452:SF4">
    <property type="entry name" value="EXPORTIN-6"/>
    <property type="match status" value="1"/>
</dbReference>
<dbReference type="FunCoup" id="R7U8G1">
    <property type="interactions" value="1615"/>
</dbReference>
<evidence type="ECO:0000256" key="7">
    <source>
        <dbReference type="ARBA" id="ARBA00023242"/>
    </source>
</evidence>
<protein>
    <recommendedName>
        <fullName evidence="8">Importin N-terminal domain-containing protein</fullName>
    </recommendedName>
</protein>
<proteinExistence type="inferred from homology"/>
<dbReference type="OrthoDB" id="10261013at2759"/>
<dbReference type="Gene3D" id="1.25.10.10">
    <property type="entry name" value="Leucine-rich Repeat Variant"/>
    <property type="match status" value="1"/>
</dbReference>
<evidence type="ECO:0000256" key="5">
    <source>
        <dbReference type="ARBA" id="ARBA00022490"/>
    </source>
</evidence>
<evidence type="ECO:0000313" key="10">
    <source>
        <dbReference type="EnsemblMetazoa" id="CapteP227868"/>
    </source>
</evidence>
<organism evidence="9">
    <name type="scientific">Capitella teleta</name>
    <name type="common">Polychaete worm</name>
    <dbReference type="NCBI Taxonomy" id="283909"/>
    <lineage>
        <taxon>Eukaryota</taxon>
        <taxon>Metazoa</taxon>
        <taxon>Spiralia</taxon>
        <taxon>Lophotrochozoa</taxon>
        <taxon>Annelida</taxon>
        <taxon>Polychaeta</taxon>
        <taxon>Sedentaria</taxon>
        <taxon>Scolecida</taxon>
        <taxon>Capitellidae</taxon>
        <taxon>Capitella</taxon>
    </lineage>
</organism>
<evidence type="ECO:0000256" key="3">
    <source>
        <dbReference type="ARBA" id="ARBA00009466"/>
    </source>
</evidence>
<dbReference type="AlphaFoldDB" id="R7U8G1"/>
<dbReference type="EMBL" id="KB304239">
    <property type="protein sequence ID" value="ELU02274.1"/>
    <property type="molecule type" value="Genomic_DNA"/>
</dbReference>
<accession>R7U8G1</accession>
<name>R7U8G1_CAPTE</name>
<feature type="domain" description="Importin N-terminal" evidence="8">
    <location>
        <begin position="17"/>
        <end position="83"/>
    </location>
</feature>
<dbReference type="OMA" id="KITRFNH"/>
<dbReference type="Proteomes" id="UP000014760">
    <property type="component" value="Unassembled WGS sequence"/>
</dbReference>
<dbReference type="HOGENOM" id="CLU_004473_0_0_1"/>
<dbReference type="Pfam" id="PF03810">
    <property type="entry name" value="IBN_N"/>
    <property type="match status" value="1"/>
</dbReference>
<dbReference type="GO" id="GO:0005634">
    <property type="term" value="C:nucleus"/>
    <property type="evidence" value="ECO:0007669"/>
    <property type="project" value="UniProtKB-SubCell"/>
</dbReference>
<dbReference type="GO" id="GO:0006611">
    <property type="term" value="P:protein export from nucleus"/>
    <property type="evidence" value="ECO:0007669"/>
    <property type="project" value="InterPro"/>
</dbReference>
<reference evidence="10" key="3">
    <citation type="submission" date="2015-06" db="UniProtKB">
        <authorList>
            <consortium name="EnsemblMetazoa"/>
        </authorList>
    </citation>
    <scope>IDENTIFICATION</scope>
</reference>
<dbReference type="InterPro" id="IPR016024">
    <property type="entry name" value="ARM-type_fold"/>
</dbReference>
<dbReference type="SUPFAM" id="SSF48371">
    <property type="entry name" value="ARM repeat"/>
    <property type="match status" value="1"/>
</dbReference>